<proteinExistence type="predicted"/>
<accession>A0ABN1ETK8</accession>
<evidence type="ECO:0000313" key="1">
    <source>
        <dbReference type="EMBL" id="GAA0574190.1"/>
    </source>
</evidence>
<comment type="caution">
    <text evidence="1">The sequence shown here is derived from an EMBL/GenBank/DDBJ whole genome shotgun (WGS) entry which is preliminary data.</text>
</comment>
<organism evidence="1 2">
    <name type="scientific">Streptomyces mordarskii</name>
    <dbReference type="NCBI Taxonomy" id="1226758"/>
    <lineage>
        <taxon>Bacteria</taxon>
        <taxon>Bacillati</taxon>
        <taxon>Actinomycetota</taxon>
        <taxon>Actinomycetes</taxon>
        <taxon>Kitasatosporales</taxon>
        <taxon>Streptomycetaceae</taxon>
        <taxon>Streptomyces</taxon>
    </lineage>
</organism>
<name>A0ABN1ETK8_9ACTN</name>
<protein>
    <submittedName>
        <fullName evidence="1">Uncharacterized protein</fullName>
    </submittedName>
</protein>
<keyword evidence="2" id="KW-1185">Reference proteome</keyword>
<gene>
    <name evidence="1" type="ORF">GCM10010390_91540</name>
</gene>
<dbReference type="Gene3D" id="3.40.50.150">
    <property type="entry name" value="Vaccinia Virus protein VP39"/>
    <property type="match status" value="1"/>
</dbReference>
<dbReference type="InterPro" id="IPR029063">
    <property type="entry name" value="SAM-dependent_MTases_sf"/>
</dbReference>
<evidence type="ECO:0000313" key="2">
    <source>
        <dbReference type="Proteomes" id="UP001501576"/>
    </source>
</evidence>
<reference evidence="1 2" key="1">
    <citation type="journal article" date="2019" name="Int. J. Syst. Evol. Microbiol.">
        <title>The Global Catalogue of Microorganisms (GCM) 10K type strain sequencing project: providing services to taxonomists for standard genome sequencing and annotation.</title>
        <authorList>
            <consortium name="The Broad Institute Genomics Platform"/>
            <consortium name="The Broad Institute Genome Sequencing Center for Infectious Disease"/>
            <person name="Wu L."/>
            <person name="Ma J."/>
        </authorList>
    </citation>
    <scope>NUCLEOTIDE SEQUENCE [LARGE SCALE GENOMIC DNA]</scope>
    <source>
        <strain evidence="1 2">JCM 5052</strain>
    </source>
</reference>
<dbReference type="Proteomes" id="UP001501576">
    <property type="component" value="Unassembled WGS sequence"/>
</dbReference>
<dbReference type="EMBL" id="BAAABZ010000095">
    <property type="protein sequence ID" value="GAA0574190.1"/>
    <property type="molecule type" value="Genomic_DNA"/>
</dbReference>
<sequence>MLELGAGTGWNAALLMWRAGAGRVVSAEVDDELARRAKESHGAVGAGVSGYGLWAW</sequence>
<dbReference type="SUPFAM" id="SSF53335">
    <property type="entry name" value="S-adenosyl-L-methionine-dependent methyltransferases"/>
    <property type="match status" value="1"/>
</dbReference>